<reference evidence="3" key="2">
    <citation type="submission" date="2021-01" db="EMBL/GenBank/DDBJ databases">
        <title>Pan-genome distribution and transcriptional activeness of fungal secondary metabolism genes in Aspergillus section Fumigati.</title>
        <authorList>
            <person name="Takahashi H."/>
            <person name="Umemura M."/>
            <person name="Ninomiya A."/>
            <person name="Kusuya Y."/>
            <person name="Urayama S."/>
            <person name="Shimizu M."/>
            <person name="Watanabe A."/>
            <person name="Kamei K."/>
            <person name="Yaguchi T."/>
            <person name="Hagiwara D."/>
        </authorList>
    </citation>
    <scope>NUCLEOTIDE SEQUENCE</scope>
    <source>
        <strain evidence="3">IFM 46973</strain>
    </source>
</reference>
<dbReference type="CDD" id="cd00180">
    <property type="entry name" value="PKc"/>
    <property type="match status" value="1"/>
</dbReference>
<feature type="domain" description="Protein kinase" evidence="2">
    <location>
        <begin position="76"/>
        <end position="445"/>
    </location>
</feature>
<proteinExistence type="predicted"/>
<dbReference type="InterPro" id="IPR000719">
    <property type="entry name" value="Prot_kinase_dom"/>
</dbReference>
<evidence type="ECO:0000256" key="1">
    <source>
        <dbReference type="PROSITE-ProRule" id="PRU00023"/>
    </source>
</evidence>
<dbReference type="SMART" id="SM00220">
    <property type="entry name" value="S_TKc"/>
    <property type="match status" value="1"/>
</dbReference>
<dbReference type="SUPFAM" id="SSF56112">
    <property type="entry name" value="Protein kinase-like (PK-like)"/>
    <property type="match status" value="1"/>
</dbReference>
<evidence type="ECO:0000313" key="4">
    <source>
        <dbReference type="Proteomes" id="UP000036893"/>
    </source>
</evidence>
<dbReference type="GO" id="GO:0004674">
    <property type="term" value="F:protein serine/threonine kinase activity"/>
    <property type="evidence" value="ECO:0007669"/>
    <property type="project" value="TreeGrafter"/>
</dbReference>
<dbReference type="InterPro" id="IPR002110">
    <property type="entry name" value="Ankyrin_rpt"/>
</dbReference>
<dbReference type="PROSITE" id="PS50088">
    <property type="entry name" value="ANK_REPEAT"/>
    <property type="match status" value="1"/>
</dbReference>
<dbReference type="Pfam" id="PF13857">
    <property type="entry name" value="Ank_5"/>
    <property type="match status" value="1"/>
</dbReference>
<dbReference type="Gene3D" id="1.10.510.10">
    <property type="entry name" value="Transferase(Phosphotransferase) domain 1"/>
    <property type="match status" value="1"/>
</dbReference>
<dbReference type="RefSeq" id="XP_043145051.1">
    <property type="nucleotide sequence ID" value="XM_043289116.1"/>
</dbReference>
<dbReference type="Gene3D" id="1.25.40.20">
    <property type="entry name" value="Ankyrin repeat-containing domain"/>
    <property type="match status" value="2"/>
</dbReference>
<dbReference type="Proteomes" id="UP000036893">
    <property type="component" value="Unassembled WGS sequence"/>
</dbReference>
<dbReference type="EMBL" id="BBXM02000003">
    <property type="protein sequence ID" value="GIC87785.1"/>
    <property type="molecule type" value="Genomic_DNA"/>
</dbReference>
<feature type="repeat" description="ANK" evidence="1">
    <location>
        <begin position="791"/>
        <end position="823"/>
    </location>
</feature>
<dbReference type="SUPFAM" id="SSF48403">
    <property type="entry name" value="Ankyrin repeat"/>
    <property type="match status" value="1"/>
</dbReference>
<name>A0A8E0QNV3_9EURO</name>
<dbReference type="GeneID" id="66991652"/>
<keyword evidence="1" id="KW-0040">ANK repeat</keyword>
<organism evidence="3 4">
    <name type="scientific">Aspergillus udagawae</name>
    <dbReference type="NCBI Taxonomy" id="91492"/>
    <lineage>
        <taxon>Eukaryota</taxon>
        <taxon>Fungi</taxon>
        <taxon>Dikarya</taxon>
        <taxon>Ascomycota</taxon>
        <taxon>Pezizomycotina</taxon>
        <taxon>Eurotiomycetes</taxon>
        <taxon>Eurotiomycetidae</taxon>
        <taxon>Eurotiales</taxon>
        <taxon>Aspergillaceae</taxon>
        <taxon>Aspergillus</taxon>
        <taxon>Aspergillus subgen. Fumigati</taxon>
    </lineage>
</organism>
<dbReference type="PANTHER" id="PTHR24359">
    <property type="entry name" value="SERINE/THREONINE-PROTEIN KINASE SBK1"/>
    <property type="match status" value="1"/>
</dbReference>
<reference evidence="3" key="1">
    <citation type="journal article" date="2015" name="Genome Announc.">
        <title>Draft Genome Sequence of the Pathogenic Filamentous Fungus Aspergillus udagawae Strain IFM 46973T.</title>
        <authorList>
            <person name="Kusuya Y."/>
            <person name="Takahashi-Nakaguchi A."/>
            <person name="Takahashi H."/>
            <person name="Yaguchi T."/>
        </authorList>
    </citation>
    <scope>NUCLEOTIDE SEQUENCE</scope>
    <source>
        <strain evidence="3">IFM 46973</strain>
    </source>
</reference>
<comment type="caution">
    <text evidence="3">The sequence shown here is derived from an EMBL/GenBank/DDBJ whole genome shotgun (WGS) entry which is preliminary data.</text>
</comment>
<protein>
    <recommendedName>
        <fullName evidence="2">Protein kinase domain-containing protein</fullName>
    </recommendedName>
</protein>
<dbReference type="InterPro" id="IPR011009">
    <property type="entry name" value="Kinase-like_dom_sf"/>
</dbReference>
<dbReference type="InterPro" id="IPR036770">
    <property type="entry name" value="Ankyrin_rpt-contain_sf"/>
</dbReference>
<dbReference type="InterPro" id="IPR008271">
    <property type="entry name" value="Ser/Thr_kinase_AS"/>
</dbReference>
<evidence type="ECO:0000313" key="3">
    <source>
        <dbReference type="EMBL" id="GIC87785.1"/>
    </source>
</evidence>
<dbReference type="PROSITE" id="PS50297">
    <property type="entry name" value="ANK_REP_REGION"/>
    <property type="match status" value="1"/>
</dbReference>
<dbReference type="GO" id="GO:0005524">
    <property type="term" value="F:ATP binding"/>
    <property type="evidence" value="ECO:0007669"/>
    <property type="project" value="InterPro"/>
</dbReference>
<dbReference type="Pfam" id="PF00069">
    <property type="entry name" value="Pkinase"/>
    <property type="match status" value="1"/>
</dbReference>
<dbReference type="PROSITE" id="PS50011">
    <property type="entry name" value="PROTEIN_KINASE_DOM"/>
    <property type="match status" value="1"/>
</dbReference>
<evidence type="ECO:0000259" key="2">
    <source>
        <dbReference type="PROSITE" id="PS50011"/>
    </source>
</evidence>
<dbReference type="SMART" id="SM00248">
    <property type="entry name" value="ANK"/>
    <property type="match status" value="6"/>
</dbReference>
<dbReference type="PANTHER" id="PTHR24359:SF1">
    <property type="entry name" value="INHIBITOR OF NUCLEAR FACTOR KAPPA-B KINASE EPSILON SUBUNIT HOMOLOG 1-RELATED"/>
    <property type="match status" value="1"/>
</dbReference>
<dbReference type="PROSITE" id="PS00108">
    <property type="entry name" value="PROTEIN_KINASE_ST"/>
    <property type="match status" value="1"/>
</dbReference>
<gene>
    <name evidence="3" type="ORF">Aud_004176</name>
</gene>
<sequence length="1393" mass="157742">MSYTETTIRSYLGSSLQGPNFSNQTNTENDKHVAEEEADGILYDFISFLALVSRSTSYTDWTSIGMNLVHISTSNIALAERKRYGSSFSISLVDRKDLSAMLPHDMAHLNLPRLLAVKTPILNSPLGARRNRHIFDSMTREYEILNHKSLKKHENIVRLIGCCWRTVDMESDLTVPNLVLEGADLGDLEDFYQRHGGTITMRKRLGLCIDVATGVEALHLAGILHGDIKPRNILVFKNQDRGFIAKIADFGSSIPLYQSTFPRKACPGTRLFAAPELVNSSGDHSRDELLKAEIYTLGLVFVLLVRGLHTLDKLRSARSEDVASLKEAGELADWILQEDEYRLFDPMARPTFGKQASERERQRGIWRWLETQEYNRAHALWARGKVPSFENVFVDKDWITLANARLKSEKSETLFSGLVNRIMSAQPSRRPVDVHHVLQDLRQILTLELRALYDPNHPHQMLYEKQLASSRRRLNPGGLHEGVNISYLNLQEIDSIILNHVLSYGRPRFVRDFYFIWRFGGIAKFPKQHRPPTRSRWLGLRHQTQKRAQRYMARQKYEVKGYIKLVVKKWSRDHQKFKEQKWADTGEVFQATLDERYTSLLPESVRNEVIRQLQYIADSPGEIQSRRLLACFEHALMTLCYDDASRTDPELIPTALNYMLHAAASGHQPAQSLVGRLFGVFGHELPIGRDTETKWLFQASLRGSLTAMKRLQMLNPAVHQQADRLIRFKHNGSFVEGEVWKDTEYLLFLISAGLADVPPGFVHNLAAHGQLESLRRLSHLPHQTFNTQNGLGETPLVAACRCGHANIVQLLLTLGADPSIGTFGNVHPLHFLSAFPDEDIPQISDLLLRHGAELEIYSQRGSVYKQGIDGRFGVDEGTPLLWSVITGNVVAIQELLRHGANIFSYIHLHEWEMTSEVVIHCSPLESAIAMYRYNIVNLLLSSCTNREELLRGLNDLRLVGQRVRATPLLMALEKQTVSRLSPMLLHGHLRHHAQLRTVEMLLHYGSDPLRLSQEQSGESTHAIEVVCQDDNLLLLDFLWNYDGTRLRPPPRLYFKCVLLAIQRSKRTIFDFLLSHQHDIAQVTETRKLKLELLEKTCSLSTDTHYVSSVVDSIVHGLPLAPSAATIKPDFTQPLLIALMAGNTEASRLLCQYGHCNLTKGPDNLSMLASVIVLDATSPIVKDRVDHLLHLVSSFFPPALKRKLFWKCASYNAHGRRGQLTAFQFVFARREIAHDTTIIPATANSEIWRNLLRAFNEPDFLNAQVDPRSPDFPGDTALHMAARAGCMKEISDMLAGQYGGSFELSLVNRHNETVLDVCIAHHEILVNEVEDRLMHLGTLSTEGALLKKIRDLQATDIAQLLRLEVGSLIPFVDVPSDYGKVLSEEMDDFIQKLD</sequence>
<accession>A0A8E0QNV3</accession>